<evidence type="ECO:0000259" key="11">
    <source>
        <dbReference type="PROSITE" id="PS51900"/>
    </source>
</evidence>
<comment type="similarity">
    <text evidence="1">Belongs to the 'phage' integrase family.</text>
</comment>
<keyword evidence="7" id="KW-0233">DNA recombination</keyword>
<accession>A0A6J7WSF7</accession>
<dbReference type="InterPro" id="IPR010998">
    <property type="entry name" value="Integrase_recombinase_N"/>
</dbReference>
<keyword evidence="6 9" id="KW-0238">DNA-binding</keyword>
<dbReference type="PROSITE" id="PS51900">
    <property type="entry name" value="CB"/>
    <property type="match status" value="1"/>
</dbReference>
<evidence type="ECO:0000256" key="8">
    <source>
        <dbReference type="ARBA" id="ARBA00023195"/>
    </source>
</evidence>
<gene>
    <name evidence="12" type="ORF">UFOVP221_19</name>
</gene>
<dbReference type="GO" id="GO:0075713">
    <property type="term" value="P:establishment of integrated proviral latency"/>
    <property type="evidence" value="ECO:0007669"/>
    <property type="project" value="UniProtKB-KW"/>
</dbReference>
<dbReference type="Pfam" id="PF00589">
    <property type="entry name" value="Phage_integrase"/>
    <property type="match status" value="1"/>
</dbReference>
<keyword evidence="8" id="KW-1160">Virus entry into host cell</keyword>
<evidence type="ECO:0000256" key="1">
    <source>
        <dbReference type="ARBA" id="ARBA00008857"/>
    </source>
</evidence>
<dbReference type="GO" id="GO:0003677">
    <property type="term" value="F:DNA binding"/>
    <property type="evidence" value="ECO:0007669"/>
    <property type="project" value="UniProtKB-UniRule"/>
</dbReference>
<evidence type="ECO:0000256" key="9">
    <source>
        <dbReference type="PROSITE-ProRule" id="PRU01248"/>
    </source>
</evidence>
<evidence type="ECO:0000259" key="10">
    <source>
        <dbReference type="PROSITE" id="PS51898"/>
    </source>
</evidence>
<evidence type="ECO:0000256" key="4">
    <source>
        <dbReference type="ARBA" id="ARBA00022801"/>
    </source>
</evidence>
<dbReference type="GO" id="GO:0016740">
    <property type="term" value="F:transferase activity"/>
    <property type="evidence" value="ECO:0007669"/>
    <property type="project" value="UniProtKB-KW"/>
</dbReference>
<dbReference type="InterPro" id="IPR011010">
    <property type="entry name" value="DNA_brk_join_enz"/>
</dbReference>
<dbReference type="Gene3D" id="1.10.443.10">
    <property type="entry name" value="Intergrase catalytic core"/>
    <property type="match status" value="1"/>
</dbReference>
<dbReference type="GO" id="GO:0016787">
    <property type="term" value="F:hydrolase activity"/>
    <property type="evidence" value="ECO:0007669"/>
    <property type="project" value="UniProtKB-KW"/>
</dbReference>
<dbReference type="InterPro" id="IPR002104">
    <property type="entry name" value="Integrase_catalytic"/>
</dbReference>
<dbReference type="PROSITE" id="PS51898">
    <property type="entry name" value="TYR_RECOMBINASE"/>
    <property type="match status" value="1"/>
</dbReference>
<reference evidence="12" key="1">
    <citation type="submission" date="2020-05" db="EMBL/GenBank/DDBJ databases">
        <authorList>
            <person name="Chiriac C."/>
            <person name="Salcher M."/>
            <person name="Ghai R."/>
            <person name="Kavagutti S V."/>
        </authorList>
    </citation>
    <scope>NUCLEOTIDE SEQUENCE</scope>
</reference>
<dbReference type="Gene3D" id="1.10.150.130">
    <property type="match status" value="1"/>
</dbReference>
<dbReference type="InterPro" id="IPR044068">
    <property type="entry name" value="CB"/>
</dbReference>
<dbReference type="CDD" id="cd00397">
    <property type="entry name" value="DNA_BRE_C"/>
    <property type="match status" value="1"/>
</dbReference>
<name>A0A6J7WSF7_9CAUD</name>
<dbReference type="PANTHER" id="PTHR30349:SF64">
    <property type="entry name" value="PROPHAGE INTEGRASE INTD-RELATED"/>
    <property type="match status" value="1"/>
</dbReference>
<keyword evidence="3" id="KW-0808">Transferase</keyword>
<dbReference type="EMBL" id="LR798267">
    <property type="protein sequence ID" value="CAB5219034.1"/>
    <property type="molecule type" value="Genomic_DNA"/>
</dbReference>
<dbReference type="GO" id="GO:0044826">
    <property type="term" value="P:viral genome integration into host DNA"/>
    <property type="evidence" value="ECO:0007669"/>
    <property type="project" value="UniProtKB-KW"/>
</dbReference>
<keyword evidence="5" id="KW-0229">DNA integration</keyword>
<feature type="domain" description="Tyr recombinase" evidence="10">
    <location>
        <begin position="156"/>
        <end position="410"/>
    </location>
</feature>
<dbReference type="SUPFAM" id="SSF56349">
    <property type="entry name" value="DNA breaking-rejoining enzymes"/>
    <property type="match status" value="2"/>
</dbReference>
<protein>
    <recommendedName>
        <fullName evidence="2">Integrase</fullName>
    </recommendedName>
</protein>
<keyword evidence="4" id="KW-0378">Hydrolase</keyword>
<dbReference type="Pfam" id="PF14659">
    <property type="entry name" value="Phage_int_SAM_3"/>
    <property type="match status" value="1"/>
</dbReference>
<proteinExistence type="inferred from homology"/>
<feature type="domain" description="Core-binding (CB)" evidence="11">
    <location>
        <begin position="54"/>
        <end position="134"/>
    </location>
</feature>
<dbReference type="InterPro" id="IPR004107">
    <property type="entry name" value="Integrase_SAM-like_N"/>
</dbReference>
<evidence type="ECO:0000313" key="12">
    <source>
        <dbReference type="EMBL" id="CAB5219034.1"/>
    </source>
</evidence>
<evidence type="ECO:0000256" key="3">
    <source>
        <dbReference type="ARBA" id="ARBA00022679"/>
    </source>
</evidence>
<evidence type="ECO:0000256" key="6">
    <source>
        <dbReference type="ARBA" id="ARBA00023125"/>
    </source>
</evidence>
<keyword evidence="8" id="KW-1179">Viral genome integration</keyword>
<evidence type="ECO:0000256" key="2">
    <source>
        <dbReference type="ARBA" id="ARBA00016082"/>
    </source>
</evidence>
<evidence type="ECO:0000256" key="5">
    <source>
        <dbReference type="ARBA" id="ARBA00022908"/>
    </source>
</evidence>
<sequence>MVYAVERGGRFTGYYRDYGGARKSAGTFETKDEALLRAEVAQEQGELGEYRLTMTLQEYVRAWLDNADLMPITKKNYRSIMESHVLPTLGTKRIGDITRMHIRVLLQRLGKDGLSDSVRSHVKAVMGSAFKELLECDLITANPCHQMTIKTTKKSGSLKVVTPTEFRDILSCLPNPTAQLLAKTLVASGCRFGEATELRVKDLDQATHEILVCRRVSDLGTKVNNGERFSVIDGTKSGRTRAVNIGQGLMDELVDYAVQQGLQQDDLLFPRRRVLEKPVVKTKQKKMTYNHGTRVGYTKGGCRCTDCRDANARYQQQRRVLRGACPTQTNANKADHLPRDVWRTLWTQAIASANVGWSPRTHDLRHTNASQLLKGGVDLHEVKERLGHQSISTTEGYLHRVRQQASTAYKAVAEFLEEQAQEAKPKNKKQ</sequence>
<dbReference type="GO" id="GO:0015074">
    <property type="term" value="P:DNA integration"/>
    <property type="evidence" value="ECO:0007669"/>
    <property type="project" value="UniProtKB-KW"/>
</dbReference>
<dbReference type="GO" id="GO:0006310">
    <property type="term" value="P:DNA recombination"/>
    <property type="evidence" value="ECO:0007669"/>
    <property type="project" value="UniProtKB-KW"/>
</dbReference>
<evidence type="ECO:0000256" key="7">
    <source>
        <dbReference type="ARBA" id="ARBA00023172"/>
    </source>
</evidence>
<dbReference type="PANTHER" id="PTHR30349">
    <property type="entry name" value="PHAGE INTEGRASE-RELATED"/>
    <property type="match status" value="1"/>
</dbReference>
<dbReference type="InterPro" id="IPR050090">
    <property type="entry name" value="Tyrosine_recombinase_XerCD"/>
</dbReference>
<dbReference type="InterPro" id="IPR013762">
    <property type="entry name" value="Integrase-like_cat_sf"/>
</dbReference>
<organism evidence="12">
    <name type="scientific">uncultured Caudovirales phage</name>
    <dbReference type="NCBI Taxonomy" id="2100421"/>
    <lineage>
        <taxon>Viruses</taxon>
        <taxon>Duplodnaviria</taxon>
        <taxon>Heunggongvirae</taxon>
        <taxon>Uroviricota</taxon>
        <taxon>Caudoviricetes</taxon>
        <taxon>Peduoviridae</taxon>
        <taxon>Maltschvirus</taxon>
        <taxon>Maltschvirus maltsch</taxon>
    </lineage>
</organism>